<gene>
    <name evidence="3" type="ORF">ESZ26_18080</name>
    <name evidence="4" type="ORF">ESZ27_18020</name>
</gene>
<dbReference type="InterPro" id="IPR052340">
    <property type="entry name" value="RNase_Y/CdgJ"/>
</dbReference>
<evidence type="ECO:0000313" key="6">
    <source>
        <dbReference type="Proteomes" id="UP000321917"/>
    </source>
</evidence>
<keyword evidence="5" id="KW-1185">Reference proteome</keyword>
<name>A0A5C6Q302_9GAMM</name>
<evidence type="ECO:0000313" key="5">
    <source>
        <dbReference type="Proteomes" id="UP000321525"/>
    </source>
</evidence>
<dbReference type="PIRSF" id="PIRSF003180">
    <property type="entry name" value="DiGMPpdiest_YuxH"/>
    <property type="match status" value="1"/>
</dbReference>
<feature type="domain" description="HDOD" evidence="2">
    <location>
        <begin position="204"/>
        <end position="391"/>
    </location>
</feature>
<dbReference type="InterPro" id="IPR035919">
    <property type="entry name" value="EAL_sf"/>
</dbReference>
<dbReference type="SUPFAM" id="SSF109604">
    <property type="entry name" value="HD-domain/PDEase-like"/>
    <property type="match status" value="1"/>
</dbReference>
<evidence type="ECO:0000313" key="3">
    <source>
        <dbReference type="EMBL" id="TWX54290.1"/>
    </source>
</evidence>
<evidence type="ECO:0000313" key="4">
    <source>
        <dbReference type="EMBL" id="TWX63067.1"/>
    </source>
</evidence>
<evidence type="ECO:0000259" key="1">
    <source>
        <dbReference type="PROSITE" id="PS50883"/>
    </source>
</evidence>
<dbReference type="PANTHER" id="PTHR33525:SF4">
    <property type="entry name" value="CYCLIC DI-GMP PHOSPHODIESTERASE CDGJ"/>
    <property type="match status" value="1"/>
</dbReference>
<dbReference type="InterPro" id="IPR001633">
    <property type="entry name" value="EAL_dom"/>
</dbReference>
<dbReference type="Gene3D" id="1.10.3210.10">
    <property type="entry name" value="Hypothetical protein af1432"/>
    <property type="match status" value="1"/>
</dbReference>
<dbReference type="SUPFAM" id="SSF141868">
    <property type="entry name" value="EAL domain-like"/>
    <property type="match status" value="1"/>
</dbReference>
<dbReference type="Gene3D" id="3.20.20.450">
    <property type="entry name" value="EAL domain"/>
    <property type="match status" value="1"/>
</dbReference>
<accession>A0A5C6Q302</accession>
<dbReference type="Pfam" id="PF08668">
    <property type="entry name" value="HDOD"/>
    <property type="match status" value="1"/>
</dbReference>
<dbReference type="OrthoDB" id="9804751at2"/>
<dbReference type="Proteomes" id="UP000321917">
    <property type="component" value="Unassembled WGS sequence"/>
</dbReference>
<proteinExistence type="predicted"/>
<dbReference type="RefSeq" id="WP_146801083.1">
    <property type="nucleotide sequence ID" value="NZ_VOLP01000038.1"/>
</dbReference>
<evidence type="ECO:0000259" key="2">
    <source>
        <dbReference type="PROSITE" id="PS51833"/>
    </source>
</evidence>
<reference evidence="4 6" key="1">
    <citation type="submission" date="2019-07" db="EMBL/GenBank/DDBJ databases">
        <title>Genomes of sea-ice associated Colwellia species.</title>
        <authorList>
            <person name="Bowman J.P."/>
        </authorList>
    </citation>
    <scope>NUCLEOTIDE SEQUENCE [LARGE SCALE GENOMIC DNA]</scope>
    <source>
        <strain evidence="3 5">ACAM 607</strain>
        <strain evidence="4 6">IC036</strain>
    </source>
</reference>
<protein>
    <submittedName>
        <fullName evidence="4">HDOD domain-containing protein</fullName>
    </submittedName>
</protein>
<dbReference type="EMBL" id="VOLR01000039">
    <property type="protein sequence ID" value="TWX54290.1"/>
    <property type="molecule type" value="Genomic_DNA"/>
</dbReference>
<dbReference type="AlphaFoldDB" id="A0A5C6Q302"/>
<dbReference type="PROSITE" id="PS50883">
    <property type="entry name" value="EAL"/>
    <property type="match status" value="1"/>
</dbReference>
<dbReference type="SMART" id="SM00052">
    <property type="entry name" value="EAL"/>
    <property type="match status" value="1"/>
</dbReference>
<feature type="domain" description="EAL" evidence="1">
    <location>
        <begin position="1"/>
        <end position="210"/>
    </location>
</feature>
<dbReference type="InterPro" id="IPR013976">
    <property type="entry name" value="HDOD"/>
</dbReference>
<comment type="caution">
    <text evidence="4">The sequence shown here is derived from an EMBL/GenBank/DDBJ whole genome shotgun (WGS) entry which is preliminary data.</text>
</comment>
<dbReference type="Proteomes" id="UP000321525">
    <property type="component" value="Unassembled WGS sequence"/>
</dbReference>
<dbReference type="PROSITE" id="PS51833">
    <property type="entry name" value="HDOD"/>
    <property type="match status" value="1"/>
</dbReference>
<sequence length="407" mass="46146">MEIVLNTFIARQAILDINLKTIGYELLFRDSLDNVFNESSLEKATSKVILQNHILGNLADVCFGKLAFINFDEFTLLQNSPLLFNPKDIVVEIIETVNISDKLVFNLAQLYKKGYVIALDDYDFASKWEVLFPYISIIKVDIEQVTYAQIEGLKKRLLSTNSHIKIIAERIETNKQYQQFKAIAIDYYQGYFFHKPEIKSGTCVSPLKINLIQLFLEAHKPHLDFNQLTVIISRDVTLVSGILKLVNSAAECGNIEITSIKQAITYLGTNKIKQYVAIISMSALSSESSPELFIESLVRAKMMELITEEKSFSHLKEKAFLTGILSNLDAILNLPMADVVKSFLFSSDIKLALSEQQGELSELLTLAKHYEVSTSKNVTRFVDRNKISEARLLNCYNEALKWGVNIF</sequence>
<dbReference type="Pfam" id="PF00563">
    <property type="entry name" value="EAL"/>
    <property type="match status" value="1"/>
</dbReference>
<dbReference type="InterPro" id="IPR014408">
    <property type="entry name" value="dGMP_Pdiesterase_EAL/HD-GYP"/>
</dbReference>
<dbReference type="PANTHER" id="PTHR33525">
    <property type="match status" value="1"/>
</dbReference>
<organism evidence="4 6">
    <name type="scientific">Colwellia hornerae</name>
    <dbReference type="NCBI Taxonomy" id="89402"/>
    <lineage>
        <taxon>Bacteria</taxon>
        <taxon>Pseudomonadati</taxon>
        <taxon>Pseudomonadota</taxon>
        <taxon>Gammaproteobacteria</taxon>
        <taxon>Alteromonadales</taxon>
        <taxon>Colwelliaceae</taxon>
        <taxon>Colwellia</taxon>
    </lineage>
</organism>
<dbReference type="EMBL" id="VOLQ01000055">
    <property type="protein sequence ID" value="TWX63067.1"/>
    <property type="molecule type" value="Genomic_DNA"/>
</dbReference>